<gene>
    <name evidence="1" type="ORF">OUO13_11850</name>
</gene>
<organism evidence="1 2">
    <name type="scientific">Parathalassolituus penaei</name>
    <dbReference type="NCBI Taxonomy" id="2997323"/>
    <lineage>
        <taxon>Bacteria</taxon>
        <taxon>Pseudomonadati</taxon>
        <taxon>Pseudomonadota</taxon>
        <taxon>Gammaproteobacteria</taxon>
        <taxon>Oceanospirillales</taxon>
        <taxon>Oceanospirillaceae</taxon>
        <taxon>Parathalassolituus</taxon>
    </lineage>
</organism>
<accession>A0A9X3EFQ0</accession>
<proteinExistence type="predicted"/>
<dbReference type="Proteomes" id="UP001150830">
    <property type="component" value="Unassembled WGS sequence"/>
</dbReference>
<evidence type="ECO:0008006" key="3">
    <source>
        <dbReference type="Google" id="ProtNLM"/>
    </source>
</evidence>
<comment type="caution">
    <text evidence="1">The sequence shown here is derived from an EMBL/GenBank/DDBJ whole genome shotgun (WGS) entry which is preliminary data.</text>
</comment>
<evidence type="ECO:0000313" key="1">
    <source>
        <dbReference type="EMBL" id="MCY0965884.1"/>
    </source>
</evidence>
<dbReference type="PANTHER" id="PTHR42972:SF8">
    <property type="entry name" value="POLYHYDROXYBUTYRATE DEPOLYMERASE"/>
    <property type="match status" value="1"/>
</dbReference>
<name>A0A9X3EFQ0_9GAMM</name>
<dbReference type="SUPFAM" id="SSF53474">
    <property type="entry name" value="alpha/beta-Hydrolases"/>
    <property type="match status" value="1"/>
</dbReference>
<reference evidence="1" key="1">
    <citation type="submission" date="2022-11" db="EMBL/GenBank/DDBJ databases">
        <title>Parathalassolutuus dongxingensis gen. nov., sp. nov., a novel member of family Oceanospirillaceae isolated from a coastal shrimp pond in Guangxi, China.</title>
        <authorList>
            <person name="Chen H."/>
        </authorList>
    </citation>
    <scope>NUCLEOTIDE SEQUENCE</scope>
    <source>
        <strain evidence="1">G-43</strain>
    </source>
</reference>
<dbReference type="EMBL" id="JAPNOA010000029">
    <property type="protein sequence ID" value="MCY0965884.1"/>
    <property type="molecule type" value="Genomic_DNA"/>
</dbReference>
<keyword evidence="2" id="KW-1185">Reference proteome</keyword>
<protein>
    <recommendedName>
        <fullName evidence="3">Poly(3-hydroxybutyrate) depolymerase</fullName>
    </recommendedName>
</protein>
<dbReference type="Gene3D" id="3.40.50.1820">
    <property type="entry name" value="alpha/beta hydrolase"/>
    <property type="match status" value="1"/>
</dbReference>
<dbReference type="PANTHER" id="PTHR42972">
    <property type="entry name" value="TOL-PAL SYSTEM PROTEIN TOLB"/>
    <property type="match status" value="1"/>
</dbReference>
<dbReference type="AlphaFoldDB" id="A0A9X3EFQ0"/>
<evidence type="ECO:0000313" key="2">
    <source>
        <dbReference type="Proteomes" id="UP001150830"/>
    </source>
</evidence>
<dbReference type="InterPro" id="IPR029058">
    <property type="entry name" value="AB_hydrolase_fold"/>
</dbReference>
<dbReference type="RefSeq" id="WP_283174095.1">
    <property type="nucleotide sequence ID" value="NZ_JAPNOA010000029.1"/>
</dbReference>
<sequence>MSAVPTVSITSTDAMLAEKIRPQVAKGHSSISGLSSGAFMTVQMHLAHSSRFCGAGIIAGGPYRCAAMYRRAAALRGDANILTAYFIGMNPLIPSVAPSGIELAKQARERSGTDIDPIGHLKDQRLYIFSGTQDKVVYQSSVEQTKLFYHELGVNDRHVKWVSDVAAGHAIITRNPEDSPLSTNQPPYINQGDFIQSHDILKTIYPDSQSPTHAAPLTGLLHRFSQLALMPGDSEAERYDNLKNASMSEFGYVYVPASVLDHYAAASEGHHHQHNQPVRIHMVMHGCKQGYNYTPVINGRPDTDNYPPYGNRYITTTGYNEYADLNNMIVIYPQAEGVDDGKIQNPDGCWDWWGYTGDDFYSKNALQIRALSRILENFGG</sequence>